<protein>
    <submittedName>
        <fullName evidence="5">Threonine aldolase</fullName>
        <ecNumber evidence="5">4.1.2.5</ecNumber>
    </submittedName>
</protein>
<dbReference type="InterPro" id="IPR015421">
    <property type="entry name" value="PyrdxlP-dep_Trfase_major"/>
</dbReference>
<keyword evidence="3" id="KW-0663">Pyridoxal phosphate</keyword>
<evidence type="ECO:0000256" key="2">
    <source>
        <dbReference type="ARBA" id="ARBA00006966"/>
    </source>
</evidence>
<evidence type="ECO:0000256" key="1">
    <source>
        <dbReference type="ARBA" id="ARBA00001933"/>
    </source>
</evidence>
<dbReference type="RefSeq" id="WP_337759747.1">
    <property type="nucleotide sequence ID" value="NZ_JAASRO010000001.1"/>
</dbReference>
<feature type="domain" description="Aromatic amino acid beta-eliminating lyase/threonine aldolase" evidence="4">
    <location>
        <begin position="11"/>
        <end position="298"/>
    </location>
</feature>
<dbReference type="GO" id="GO:0006520">
    <property type="term" value="P:amino acid metabolic process"/>
    <property type="evidence" value="ECO:0007669"/>
    <property type="project" value="InterPro"/>
</dbReference>
<dbReference type="Gene3D" id="3.40.640.10">
    <property type="entry name" value="Type I PLP-dependent aspartate aminotransferase-like (Major domain)"/>
    <property type="match status" value="1"/>
</dbReference>
<evidence type="ECO:0000256" key="3">
    <source>
        <dbReference type="ARBA" id="ARBA00022898"/>
    </source>
</evidence>
<dbReference type="EC" id="4.1.2.5" evidence="5"/>
<dbReference type="InterPro" id="IPR001597">
    <property type="entry name" value="ArAA_b-elim_lyase/Thr_aldolase"/>
</dbReference>
<comment type="caution">
    <text evidence="5">The sequence shown here is derived from an EMBL/GenBank/DDBJ whole genome shotgun (WGS) entry which is preliminary data.</text>
</comment>
<dbReference type="Proteomes" id="UP000555407">
    <property type="component" value="Unassembled WGS sequence"/>
</dbReference>
<gene>
    <name evidence="5" type="ORF">BJY22_007230</name>
</gene>
<dbReference type="InterPro" id="IPR015422">
    <property type="entry name" value="PyrdxlP-dep_Trfase_small"/>
</dbReference>
<keyword evidence="5" id="KW-0456">Lyase</keyword>
<comment type="similarity">
    <text evidence="2">Belongs to the threonine aldolase family.</text>
</comment>
<reference evidence="5 6" key="1">
    <citation type="submission" date="2020-03" db="EMBL/GenBank/DDBJ databases">
        <title>Sequencing the genomes of 1000 actinobacteria strains.</title>
        <authorList>
            <person name="Klenk H.-P."/>
        </authorList>
    </citation>
    <scope>NUCLEOTIDE SEQUENCE [LARGE SCALE GENOMIC DNA]</scope>
    <source>
        <strain evidence="5 6">DSM 45490</strain>
    </source>
</reference>
<dbReference type="Gene3D" id="3.90.1150.10">
    <property type="entry name" value="Aspartate Aminotransferase, domain 1"/>
    <property type="match status" value="1"/>
</dbReference>
<organism evidence="5 6">
    <name type="scientific">Kribbella shirazensis</name>
    <dbReference type="NCBI Taxonomy" id="1105143"/>
    <lineage>
        <taxon>Bacteria</taxon>
        <taxon>Bacillati</taxon>
        <taxon>Actinomycetota</taxon>
        <taxon>Actinomycetes</taxon>
        <taxon>Propionibacteriales</taxon>
        <taxon>Kribbellaceae</taxon>
        <taxon>Kribbella</taxon>
    </lineage>
</organism>
<dbReference type="AlphaFoldDB" id="A0A7X5VHV9"/>
<comment type="cofactor">
    <cofactor evidence="1">
        <name>pyridoxal 5'-phosphate</name>
        <dbReference type="ChEBI" id="CHEBI:597326"/>
    </cofactor>
</comment>
<accession>A0A7X5VHV9</accession>
<dbReference type="Pfam" id="PF01212">
    <property type="entry name" value="Beta_elim_lyase"/>
    <property type="match status" value="1"/>
</dbReference>
<dbReference type="PANTHER" id="PTHR48097:SF5">
    <property type="entry name" value="LOW SPECIFICITY L-THREONINE ALDOLASE"/>
    <property type="match status" value="1"/>
</dbReference>
<dbReference type="SUPFAM" id="SSF53383">
    <property type="entry name" value="PLP-dependent transferases"/>
    <property type="match status" value="1"/>
</dbReference>
<dbReference type="PANTHER" id="PTHR48097">
    <property type="entry name" value="L-THREONINE ALDOLASE-RELATED"/>
    <property type="match status" value="1"/>
</dbReference>
<proteinExistence type="inferred from homology"/>
<name>A0A7X5VHV9_9ACTN</name>
<evidence type="ECO:0000313" key="5">
    <source>
        <dbReference type="EMBL" id="NIK61513.1"/>
    </source>
</evidence>
<dbReference type="EMBL" id="JAASRO010000001">
    <property type="protein sequence ID" value="NIK61513.1"/>
    <property type="molecule type" value="Genomic_DNA"/>
</dbReference>
<sequence>MTSLHDSGLIDFASDNCAGVHPEAMAALAEANGGHQPSYGADVYTGRLREVIRRQFGPRAEAFPVFNGTGANIVALQAMAERWEAVICAESAHLHTDECMAPEHHGFKLLTLPAPDGRIDPADIAPVAAYRTNRHRAQPGVLSLSQATELGTCYDLQQLRRLTDEAHRLGLPVHVDGARLANAAVTLGCSLAELTTAAGVDVLSLGATKNGGMFGDCIVVLDPAFVRGLPYLTKATTQLPSKTRFISAQLVAVFDGDLWARNATTANEMAQRLAAGLTRVPGVRIVHPVQANAVFAQLPADVARSLRQSYTFSTWDEASGVVRLMTAFDTRPADVDAFVAAAGTVPGSGARGVRSAHPGPVRADLA</sequence>
<keyword evidence="6" id="KW-1185">Reference proteome</keyword>
<dbReference type="InterPro" id="IPR015424">
    <property type="entry name" value="PyrdxlP-dep_Trfase"/>
</dbReference>
<evidence type="ECO:0000259" key="4">
    <source>
        <dbReference type="Pfam" id="PF01212"/>
    </source>
</evidence>
<dbReference type="GO" id="GO:0004793">
    <property type="term" value="F:threonine aldolase activity"/>
    <property type="evidence" value="ECO:0007669"/>
    <property type="project" value="UniProtKB-EC"/>
</dbReference>
<evidence type="ECO:0000313" key="6">
    <source>
        <dbReference type="Proteomes" id="UP000555407"/>
    </source>
</evidence>